<dbReference type="AlphaFoldDB" id="A0A812C9W9"/>
<keyword evidence="1" id="KW-0472">Membrane</keyword>
<keyword evidence="1" id="KW-1133">Transmembrane helix</keyword>
<feature type="transmembrane region" description="Helical" evidence="1">
    <location>
        <begin position="60"/>
        <end position="79"/>
    </location>
</feature>
<accession>A0A812C9W9</accession>
<keyword evidence="3" id="KW-1185">Reference proteome</keyword>
<sequence>MFILLIMSVLFLFLLCFPFPIFLNSFNLFSVFSFYPPSDIAFLSFSISFFNLASVLFFPLHLLLSVHLSIFSSTVLFVFSTPPSFFRPLFFFFYFQSFCVFFFPFIHSLSFKFRFFSFKLISVAIERFLDLLLINFSSSFHHPYPLYFFSLSHFTEISLFCLSYSSFRFFLSILFVVRYFSFFPSQFPVWASIPLAIKRPVFLPILDSYFDNFFLFFLGIFLFFLFFLLELNSSYFLFNDLYFPIVFLFFFLSKLVFSYFLSTLSIFLFSFFRAS</sequence>
<dbReference type="EMBL" id="CAHIKZ030001257">
    <property type="protein sequence ID" value="CAE1257953.1"/>
    <property type="molecule type" value="Genomic_DNA"/>
</dbReference>
<feature type="transmembrane region" description="Helical" evidence="1">
    <location>
        <begin position="209"/>
        <end position="229"/>
    </location>
</feature>
<gene>
    <name evidence="2" type="ORF">SPHA_31002</name>
</gene>
<comment type="caution">
    <text evidence="2">The sequence shown here is derived from an EMBL/GenBank/DDBJ whole genome shotgun (WGS) entry which is preliminary data.</text>
</comment>
<feature type="transmembrane region" description="Helical" evidence="1">
    <location>
        <begin position="157"/>
        <end position="177"/>
    </location>
</feature>
<protein>
    <submittedName>
        <fullName evidence="2">Uncharacterized protein</fullName>
    </submittedName>
</protein>
<keyword evidence="1" id="KW-0812">Transmembrane</keyword>
<reference evidence="2" key="1">
    <citation type="submission" date="2021-01" db="EMBL/GenBank/DDBJ databases">
        <authorList>
            <person name="Li R."/>
            <person name="Bekaert M."/>
        </authorList>
    </citation>
    <scope>NUCLEOTIDE SEQUENCE</scope>
    <source>
        <strain evidence="2">Farmed</strain>
    </source>
</reference>
<evidence type="ECO:0000313" key="2">
    <source>
        <dbReference type="EMBL" id="CAE1257953.1"/>
    </source>
</evidence>
<proteinExistence type="predicted"/>
<evidence type="ECO:0000313" key="3">
    <source>
        <dbReference type="Proteomes" id="UP000597762"/>
    </source>
</evidence>
<feature type="transmembrane region" description="Helical" evidence="1">
    <location>
        <begin position="241"/>
        <end position="272"/>
    </location>
</feature>
<organism evidence="2 3">
    <name type="scientific">Acanthosepion pharaonis</name>
    <name type="common">Pharaoh cuttlefish</name>
    <name type="synonym">Sepia pharaonis</name>
    <dbReference type="NCBI Taxonomy" id="158019"/>
    <lineage>
        <taxon>Eukaryota</taxon>
        <taxon>Metazoa</taxon>
        <taxon>Spiralia</taxon>
        <taxon>Lophotrochozoa</taxon>
        <taxon>Mollusca</taxon>
        <taxon>Cephalopoda</taxon>
        <taxon>Coleoidea</taxon>
        <taxon>Decapodiformes</taxon>
        <taxon>Sepiida</taxon>
        <taxon>Sepiina</taxon>
        <taxon>Sepiidae</taxon>
        <taxon>Acanthosepion</taxon>
    </lineage>
</organism>
<evidence type="ECO:0000256" key="1">
    <source>
        <dbReference type="SAM" id="Phobius"/>
    </source>
</evidence>
<feature type="transmembrane region" description="Helical" evidence="1">
    <location>
        <begin position="34"/>
        <end position="53"/>
    </location>
</feature>
<name>A0A812C9W9_ACAPH</name>
<dbReference type="Proteomes" id="UP000597762">
    <property type="component" value="Unassembled WGS sequence"/>
</dbReference>
<feature type="transmembrane region" description="Helical" evidence="1">
    <location>
        <begin position="85"/>
        <end position="106"/>
    </location>
</feature>